<dbReference type="InterPro" id="IPR036885">
    <property type="entry name" value="SWIB_MDM2_dom_sf"/>
</dbReference>
<name>D4AMG4_ARTBC</name>
<feature type="region of interest" description="Disordered" evidence="1">
    <location>
        <begin position="173"/>
        <end position="218"/>
    </location>
</feature>
<dbReference type="PROSITE" id="PS51925">
    <property type="entry name" value="SWIB_MDM2"/>
    <property type="match status" value="1"/>
</dbReference>
<comment type="caution">
    <text evidence="3">The sequence shown here is derived from an EMBL/GenBank/DDBJ whole genome shotgun (WGS) entry which is preliminary data.</text>
</comment>
<dbReference type="Pfam" id="PF02201">
    <property type="entry name" value="SWIB"/>
    <property type="match status" value="1"/>
</dbReference>
<dbReference type="HOGENOM" id="CLU_023529_2_0_1"/>
<proteinExistence type="predicted"/>
<keyword evidence="4" id="KW-1185">Reference proteome</keyword>
<dbReference type="SUPFAM" id="SSF47592">
    <property type="entry name" value="SWIB/MDM2 domain"/>
    <property type="match status" value="1"/>
</dbReference>
<reference evidence="4" key="1">
    <citation type="journal article" date="2011" name="Genome Biol.">
        <title>Comparative and functional genomics provide insights into the pathogenicity of dermatophytic fungi.</title>
        <authorList>
            <person name="Burmester A."/>
            <person name="Shelest E."/>
            <person name="Gloeckner G."/>
            <person name="Heddergott C."/>
            <person name="Schindler S."/>
            <person name="Staib P."/>
            <person name="Heidel A."/>
            <person name="Felder M."/>
            <person name="Petzold A."/>
            <person name="Szafranski K."/>
            <person name="Feuermann M."/>
            <person name="Pedruzzi I."/>
            <person name="Priebe S."/>
            <person name="Groth M."/>
            <person name="Winkler R."/>
            <person name="Li W."/>
            <person name="Kniemeyer O."/>
            <person name="Schroeckh V."/>
            <person name="Hertweck C."/>
            <person name="Hube B."/>
            <person name="White T.C."/>
            <person name="Platzer M."/>
            <person name="Guthke R."/>
            <person name="Heitman J."/>
            <person name="Woestemeyer J."/>
            <person name="Zipfel P.F."/>
            <person name="Monod M."/>
            <person name="Brakhage A.A."/>
        </authorList>
    </citation>
    <scope>NUCLEOTIDE SEQUENCE [LARGE SCALE GENOMIC DNA]</scope>
    <source>
        <strain evidence="4">ATCC MYA-4681 / CBS 112371</strain>
    </source>
</reference>
<feature type="domain" description="DM2" evidence="2">
    <location>
        <begin position="290"/>
        <end position="368"/>
    </location>
</feature>
<dbReference type="InterPro" id="IPR019835">
    <property type="entry name" value="SWIB_domain"/>
</dbReference>
<organism evidence="3 4">
    <name type="scientific">Arthroderma benhamiae (strain ATCC MYA-4681 / CBS 112371)</name>
    <name type="common">Trichophyton mentagrophytes</name>
    <dbReference type="NCBI Taxonomy" id="663331"/>
    <lineage>
        <taxon>Eukaryota</taxon>
        <taxon>Fungi</taxon>
        <taxon>Dikarya</taxon>
        <taxon>Ascomycota</taxon>
        <taxon>Pezizomycotina</taxon>
        <taxon>Eurotiomycetes</taxon>
        <taxon>Eurotiomycetidae</taxon>
        <taxon>Onygenales</taxon>
        <taxon>Arthrodermataceae</taxon>
        <taxon>Trichophyton</taxon>
    </lineage>
</organism>
<accession>D4AMG4</accession>
<evidence type="ECO:0000313" key="4">
    <source>
        <dbReference type="Proteomes" id="UP000008866"/>
    </source>
</evidence>
<dbReference type="OMA" id="NFRCNEP"/>
<dbReference type="RefSeq" id="XP_003016020.1">
    <property type="nucleotide sequence ID" value="XM_003015974.1"/>
</dbReference>
<feature type="compositionally biased region" description="Acidic residues" evidence="1">
    <location>
        <begin position="178"/>
        <end position="193"/>
    </location>
</feature>
<dbReference type="InterPro" id="IPR003121">
    <property type="entry name" value="SWIB_MDM2_domain"/>
</dbReference>
<evidence type="ECO:0000259" key="2">
    <source>
        <dbReference type="PROSITE" id="PS51925"/>
    </source>
</evidence>
<dbReference type="SMART" id="SM00151">
    <property type="entry name" value="SWIB"/>
    <property type="match status" value="1"/>
</dbReference>
<sequence length="540" mass="61154">MNAPMQQPNYRGYPQQATYRSPATPRRHGPVPEISDLNPVGMPMPQHPPQAMPNQQMLGQRHASNPVEAAVRRSRKPTDKNLPDNVEDIVIGDVAQHYKRLREVEKRLDASMVRKRLDIYDSINKNAKRYRTMRIWISNTVESQPWQQQDSSNSEGAIGTKLGAGRYRVKIEGRLLDEADPTAPDESDEEGETENQGGEPGAMEEDTPSAKSSKPIPQRKRLSQFFKSITIDFDKPTENGVADLATITWNKPDVPVNAATMPPSADFDTLEFSRAAEVNLNVTINLVRDETPERFQLSRELAAILDVENDTRAGIVAGIWEYVKAMGLQENEEKRTIQCDDRLRAVSWNSSRYYLFKCEKLIKMFSFQIFGCEKMYFPAIPESTSTHTATLQPIKLPYTIRVDPEFQKDPKPTVYDIRVAIDDPLRAKLISLTNSPDFPTMLRHVSSLDDQVALAIQALHHSKAKHSFYTAMSKDPANFMKRWINSQKRDLETVLGETPRPGQGERGMEFRRGGEGSAWDTAVARESVRYMLAKPPRATR</sequence>
<feature type="compositionally biased region" description="Polar residues" evidence="1">
    <location>
        <begin position="1"/>
        <end position="21"/>
    </location>
</feature>
<dbReference type="PANTHER" id="PTHR13844">
    <property type="entry name" value="SWI/SNF-RELATED MATRIX-ASSOCIATED ACTIN-DEPENDENT REGULATOR OF CHROMATIN SUBFAMILY D"/>
    <property type="match status" value="1"/>
</dbReference>
<dbReference type="GeneID" id="9523928"/>
<dbReference type="EMBL" id="ABSU01000003">
    <property type="protein sequence ID" value="EFE35375.1"/>
    <property type="molecule type" value="Genomic_DNA"/>
</dbReference>
<dbReference type="STRING" id="663331.D4AMG4"/>
<dbReference type="Gene3D" id="1.10.245.10">
    <property type="entry name" value="SWIB/MDM2 domain"/>
    <property type="match status" value="1"/>
</dbReference>
<evidence type="ECO:0000256" key="1">
    <source>
        <dbReference type="SAM" id="MobiDB-lite"/>
    </source>
</evidence>
<feature type="region of interest" description="Disordered" evidence="1">
    <location>
        <begin position="1"/>
        <end position="49"/>
    </location>
</feature>
<feature type="region of interest" description="Disordered" evidence="1">
    <location>
        <begin position="495"/>
        <end position="517"/>
    </location>
</feature>
<protein>
    <recommendedName>
        <fullName evidence="2">DM2 domain-containing protein</fullName>
    </recommendedName>
</protein>
<dbReference type="Proteomes" id="UP000008866">
    <property type="component" value="Unassembled WGS sequence"/>
</dbReference>
<dbReference type="KEGG" id="abe:ARB_05417"/>
<dbReference type="eggNOG" id="KOG2570">
    <property type="taxonomic scope" value="Eukaryota"/>
</dbReference>
<evidence type="ECO:0000313" key="3">
    <source>
        <dbReference type="EMBL" id="EFE35375.1"/>
    </source>
</evidence>
<gene>
    <name evidence="3" type="ORF">ARB_05417</name>
</gene>
<dbReference type="CDD" id="cd10568">
    <property type="entry name" value="SWIB_like"/>
    <property type="match status" value="1"/>
</dbReference>
<dbReference type="AlphaFoldDB" id="D4AMG4"/>